<dbReference type="Proteomes" id="UP000051783">
    <property type="component" value="Unassembled WGS sequence"/>
</dbReference>
<feature type="transmembrane region" description="Helical" evidence="1">
    <location>
        <begin position="90"/>
        <end position="111"/>
    </location>
</feature>
<dbReference type="GO" id="GO:0042802">
    <property type="term" value="F:identical protein binding"/>
    <property type="evidence" value="ECO:0007669"/>
    <property type="project" value="TreeGrafter"/>
</dbReference>
<keyword evidence="1" id="KW-0472">Membrane</keyword>
<dbReference type="Pfam" id="PF14501">
    <property type="entry name" value="HATPase_c_5"/>
    <property type="match status" value="1"/>
</dbReference>
<feature type="transmembrane region" description="Helical" evidence="1">
    <location>
        <begin position="131"/>
        <end position="156"/>
    </location>
</feature>
<feature type="transmembrane region" description="Helical" evidence="1">
    <location>
        <begin position="38"/>
        <end position="57"/>
    </location>
</feature>
<sequence>MNLLQILIYILSLFSGTYEMLILMLAFREFLTWRIATVWTGLVIFGAVFAQVATTLFPHVPLVFFWIVPITIFNTVMCTRLLYTKWILTLPIVVFLNALKRLVGGLSGSLVKVIMGSSLEMRLRQALSLKIFAANLDLFYAVALSLPFIILIGLWAHHLVIRSAAADFFQHAKIDRSDYLLVLLCYGLYILAYAYAMELSVVSQMYVAVASSIIFGIVSFYLVSSKNSRLSDAQLLGEVSQYNILLSHRNQELHLFKHDYQNVLLSLSQYIQKDDMAGLKHYFEREVLPNDQKLATSAPEQLRYLHAPALSGLIYSKYESAASLGVTLSISLLQTVDLPETDQVKLVRILGNLLDNAIDAAIKVDHQVHLAIETTAAAVTFRIQNKFPANDTVDLDRISKSRFTTKPGHLGYGLTSIEQLANKQLNVTYKIKDDTFLACLNVKR</sequence>
<keyword evidence="4" id="KW-1185">Reference proteome</keyword>
<dbReference type="InterPro" id="IPR032834">
    <property type="entry name" value="NatK-like_C"/>
</dbReference>
<accession>A0A0R2ML50</accession>
<dbReference type="Gene3D" id="3.30.565.10">
    <property type="entry name" value="Histidine kinase-like ATPase, C-terminal domain"/>
    <property type="match status" value="1"/>
</dbReference>
<evidence type="ECO:0000313" key="4">
    <source>
        <dbReference type="Proteomes" id="UP000051783"/>
    </source>
</evidence>
<dbReference type="InterPro" id="IPR036890">
    <property type="entry name" value="HATPase_C_sf"/>
</dbReference>
<organism evidence="3 4">
    <name type="scientific">Lactiplantibacillus xiangfangensis</name>
    <dbReference type="NCBI Taxonomy" id="942150"/>
    <lineage>
        <taxon>Bacteria</taxon>
        <taxon>Bacillati</taxon>
        <taxon>Bacillota</taxon>
        <taxon>Bacilli</taxon>
        <taxon>Lactobacillales</taxon>
        <taxon>Lactobacillaceae</taxon>
        <taxon>Lactiplantibacillus</taxon>
    </lineage>
</organism>
<dbReference type="PATRIC" id="fig|942150.3.peg.1349"/>
<dbReference type="SUPFAM" id="SSF55874">
    <property type="entry name" value="ATPase domain of HSP90 chaperone/DNA topoisomerase II/histidine kinase"/>
    <property type="match status" value="1"/>
</dbReference>
<feature type="transmembrane region" description="Helical" evidence="1">
    <location>
        <begin position="202"/>
        <end position="223"/>
    </location>
</feature>
<evidence type="ECO:0000313" key="3">
    <source>
        <dbReference type="EMBL" id="KRO14457.1"/>
    </source>
</evidence>
<gene>
    <name evidence="3" type="ORF">IV64_GL001310</name>
</gene>
<dbReference type="STRING" id="942150.IV64_GL001310"/>
<name>A0A0R2ML50_9LACO</name>
<comment type="caution">
    <text evidence="3">The sequence shown here is derived from an EMBL/GenBank/DDBJ whole genome shotgun (WGS) entry which is preliminary data.</text>
</comment>
<feature type="domain" description="Sensor histidine kinase NatK-like C-terminal" evidence="2">
    <location>
        <begin position="344"/>
        <end position="438"/>
    </location>
</feature>
<proteinExistence type="predicted"/>
<evidence type="ECO:0000259" key="2">
    <source>
        <dbReference type="Pfam" id="PF14501"/>
    </source>
</evidence>
<dbReference type="PANTHER" id="PTHR40448">
    <property type="entry name" value="TWO-COMPONENT SENSOR HISTIDINE KINASE"/>
    <property type="match status" value="1"/>
</dbReference>
<feature type="transmembrane region" description="Helical" evidence="1">
    <location>
        <begin position="63"/>
        <end position="83"/>
    </location>
</feature>
<feature type="transmembrane region" description="Helical" evidence="1">
    <location>
        <begin position="177"/>
        <end position="196"/>
    </location>
</feature>
<keyword evidence="3" id="KW-0418">Kinase</keyword>
<dbReference type="AlphaFoldDB" id="A0A0R2ML50"/>
<evidence type="ECO:0000256" key="1">
    <source>
        <dbReference type="SAM" id="Phobius"/>
    </source>
</evidence>
<feature type="transmembrane region" description="Helical" evidence="1">
    <location>
        <begin position="6"/>
        <end position="26"/>
    </location>
</feature>
<dbReference type="EMBL" id="JQCL01000013">
    <property type="protein sequence ID" value="KRO14457.1"/>
    <property type="molecule type" value="Genomic_DNA"/>
</dbReference>
<reference evidence="3 4" key="1">
    <citation type="journal article" date="2015" name="Genome Announc.">
        <title>Expanding the biotechnology potential of lactobacilli through comparative genomics of 213 strains and associated genera.</title>
        <authorList>
            <person name="Sun Z."/>
            <person name="Harris H.M."/>
            <person name="McCann A."/>
            <person name="Guo C."/>
            <person name="Argimon S."/>
            <person name="Zhang W."/>
            <person name="Yang X."/>
            <person name="Jeffery I.B."/>
            <person name="Cooney J.C."/>
            <person name="Kagawa T.F."/>
            <person name="Liu W."/>
            <person name="Song Y."/>
            <person name="Salvetti E."/>
            <person name="Wrobel A."/>
            <person name="Rasinkangas P."/>
            <person name="Parkhill J."/>
            <person name="Rea M.C."/>
            <person name="O'Sullivan O."/>
            <person name="Ritari J."/>
            <person name="Douillard F.P."/>
            <person name="Paul Ross R."/>
            <person name="Yang R."/>
            <person name="Briner A.E."/>
            <person name="Felis G.E."/>
            <person name="de Vos W.M."/>
            <person name="Barrangou R."/>
            <person name="Klaenhammer T.R."/>
            <person name="Caufield P.W."/>
            <person name="Cui Y."/>
            <person name="Zhang H."/>
            <person name="O'Toole P.W."/>
        </authorList>
    </citation>
    <scope>NUCLEOTIDE SEQUENCE [LARGE SCALE GENOMIC DNA]</scope>
    <source>
        <strain evidence="3 4">LMG 26013</strain>
    </source>
</reference>
<keyword evidence="1" id="KW-1133">Transmembrane helix</keyword>
<keyword evidence="1" id="KW-0812">Transmembrane</keyword>
<keyword evidence="3" id="KW-0808">Transferase</keyword>
<dbReference type="GO" id="GO:0016301">
    <property type="term" value="F:kinase activity"/>
    <property type="evidence" value="ECO:0007669"/>
    <property type="project" value="UniProtKB-KW"/>
</dbReference>
<dbReference type="PANTHER" id="PTHR40448:SF1">
    <property type="entry name" value="TWO-COMPONENT SENSOR HISTIDINE KINASE"/>
    <property type="match status" value="1"/>
</dbReference>
<dbReference type="RefSeq" id="WP_404411834.1">
    <property type="nucleotide sequence ID" value="NZ_OY725316.1"/>
</dbReference>
<protein>
    <submittedName>
        <fullName evidence="3">Sensor histidine protein kinase</fullName>
    </submittedName>
</protein>